<name>A0A411YJI9_9ACTN</name>
<dbReference type="EMBL" id="CP036402">
    <property type="protein sequence ID" value="QBI21387.1"/>
    <property type="molecule type" value="Genomic_DNA"/>
</dbReference>
<dbReference type="RefSeq" id="WP_131156379.1">
    <property type="nucleotide sequence ID" value="NZ_CP036402.1"/>
</dbReference>
<keyword evidence="2" id="KW-1185">Reference proteome</keyword>
<evidence type="ECO:0000313" key="1">
    <source>
        <dbReference type="EMBL" id="QBI21387.1"/>
    </source>
</evidence>
<dbReference type="OrthoDB" id="9830123at2"/>
<reference evidence="1 2" key="1">
    <citation type="submission" date="2019-01" db="EMBL/GenBank/DDBJ databases">
        <title>Egibacter rhizosphaerae EGI 80759T.</title>
        <authorList>
            <person name="Chen D.-D."/>
            <person name="Tian Y."/>
            <person name="Jiao J.-Y."/>
            <person name="Zhang X.-T."/>
            <person name="Zhang Y.-G."/>
            <person name="Zhang Y."/>
            <person name="Xiao M."/>
            <person name="Shu W.-S."/>
            <person name="Li W.-J."/>
        </authorList>
    </citation>
    <scope>NUCLEOTIDE SEQUENCE [LARGE SCALE GENOMIC DNA]</scope>
    <source>
        <strain evidence="1 2">EGI 80759</strain>
    </source>
</reference>
<proteinExistence type="predicted"/>
<evidence type="ECO:0000313" key="2">
    <source>
        <dbReference type="Proteomes" id="UP000291469"/>
    </source>
</evidence>
<protein>
    <submittedName>
        <fullName evidence="1">Uncharacterized protein</fullName>
    </submittedName>
</protein>
<dbReference type="KEGG" id="erz:ER308_18650"/>
<gene>
    <name evidence="1" type="ORF">ER308_18650</name>
</gene>
<dbReference type="Proteomes" id="UP000291469">
    <property type="component" value="Chromosome"/>
</dbReference>
<organism evidence="1 2">
    <name type="scientific">Egibacter rhizosphaerae</name>
    <dbReference type="NCBI Taxonomy" id="1670831"/>
    <lineage>
        <taxon>Bacteria</taxon>
        <taxon>Bacillati</taxon>
        <taxon>Actinomycetota</taxon>
        <taxon>Nitriliruptoria</taxon>
        <taxon>Egibacterales</taxon>
        <taxon>Egibacteraceae</taxon>
        <taxon>Egibacter</taxon>
    </lineage>
</organism>
<dbReference type="AlphaFoldDB" id="A0A411YJI9"/>
<accession>A0A411YJI9</accession>
<sequence>MTRTRVSFEARPLPEPAAAVLRERLEAAHQDRPLSTFDVRHTARRVARIAEDIGFRPTIYRGGLDLRGIEVDHVWLDIDGHVVDAAFPLFLDRFVLTLRDWVAGDASDDDLVAAAEGAGVGDRVLGEFPTRVRYLGSPIWSARRR</sequence>